<gene>
    <name evidence="1" type="ORF">CEUTPL_LOCUS13733</name>
</gene>
<organism evidence="1 2">
    <name type="scientific">Ceutorhynchus assimilis</name>
    <name type="common">cabbage seed weevil</name>
    <dbReference type="NCBI Taxonomy" id="467358"/>
    <lineage>
        <taxon>Eukaryota</taxon>
        <taxon>Metazoa</taxon>
        <taxon>Ecdysozoa</taxon>
        <taxon>Arthropoda</taxon>
        <taxon>Hexapoda</taxon>
        <taxon>Insecta</taxon>
        <taxon>Pterygota</taxon>
        <taxon>Neoptera</taxon>
        <taxon>Endopterygota</taxon>
        <taxon>Coleoptera</taxon>
        <taxon>Polyphaga</taxon>
        <taxon>Cucujiformia</taxon>
        <taxon>Curculionidae</taxon>
        <taxon>Ceutorhynchinae</taxon>
        <taxon>Ceutorhynchus</taxon>
    </lineage>
</organism>
<keyword evidence="2" id="KW-1185">Reference proteome</keyword>
<evidence type="ECO:0000313" key="2">
    <source>
        <dbReference type="Proteomes" id="UP001152799"/>
    </source>
</evidence>
<accession>A0A9N9MYC5</accession>
<evidence type="ECO:0000313" key="1">
    <source>
        <dbReference type="EMBL" id="CAG9773342.1"/>
    </source>
</evidence>
<name>A0A9N9MYC5_9CUCU</name>
<dbReference type="Proteomes" id="UP001152799">
    <property type="component" value="Chromosome 9"/>
</dbReference>
<reference evidence="1" key="1">
    <citation type="submission" date="2022-01" db="EMBL/GenBank/DDBJ databases">
        <authorList>
            <person name="King R."/>
        </authorList>
    </citation>
    <scope>NUCLEOTIDE SEQUENCE</scope>
</reference>
<sequence>MLDLSEDSDEDNRPIIFIGHDNLYVVWCGWNFTRAEWLWFKYNQLLHMPNDDNSCDQYLN</sequence>
<dbReference type="EMBL" id="OU892285">
    <property type="protein sequence ID" value="CAG9773342.1"/>
    <property type="molecule type" value="Genomic_DNA"/>
</dbReference>
<protein>
    <submittedName>
        <fullName evidence="1">Uncharacterized protein</fullName>
    </submittedName>
</protein>
<dbReference type="AlphaFoldDB" id="A0A9N9MYC5"/>
<proteinExistence type="predicted"/>